<dbReference type="InterPro" id="IPR037448">
    <property type="entry name" value="Zig-8"/>
</dbReference>
<dbReference type="PANTHER" id="PTHR23279:SF3">
    <property type="entry name" value="DEFECTIVE PROBOSCIS EXTENSION RESPONSE 18"/>
    <property type="match status" value="1"/>
</dbReference>
<reference evidence="1 2" key="1">
    <citation type="journal article" date="2014" name="Nat. Commun.">
        <title>Molecular traces of alternative social organization in a termite genome.</title>
        <authorList>
            <person name="Terrapon N."/>
            <person name="Li C."/>
            <person name="Robertson H.M."/>
            <person name="Ji L."/>
            <person name="Meng X."/>
            <person name="Booth W."/>
            <person name="Chen Z."/>
            <person name="Childers C.P."/>
            <person name="Glastad K.M."/>
            <person name="Gokhale K."/>
            <person name="Gowin J."/>
            <person name="Gronenberg W."/>
            <person name="Hermansen R.A."/>
            <person name="Hu H."/>
            <person name="Hunt B.G."/>
            <person name="Huylmans A.K."/>
            <person name="Khalil S.M."/>
            <person name="Mitchell R.D."/>
            <person name="Munoz-Torres M.C."/>
            <person name="Mustard J.A."/>
            <person name="Pan H."/>
            <person name="Reese J.T."/>
            <person name="Scharf M.E."/>
            <person name="Sun F."/>
            <person name="Vogel H."/>
            <person name="Xiao J."/>
            <person name="Yang W."/>
            <person name="Yang Z."/>
            <person name="Yang Z."/>
            <person name="Zhou J."/>
            <person name="Zhu J."/>
            <person name="Brent C.S."/>
            <person name="Elsik C.G."/>
            <person name="Goodisman M.A."/>
            <person name="Liberles D.A."/>
            <person name="Roe R.M."/>
            <person name="Vargo E.L."/>
            <person name="Vilcinskas A."/>
            <person name="Wang J."/>
            <person name="Bornberg-Bauer E."/>
            <person name="Korb J."/>
            <person name="Zhang G."/>
            <person name="Liebig J."/>
        </authorList>
    </citation>
    <scope>NUCLEOTIDE SEQUENCE [LARGE SCALE GENOMIC DNA]</scope>
    <source>
        <tissue evidence="1">Whole organism</tissue>
    </source>
</reference>
<dbReference type="OMA" id="VECMSTT"/>
<dbReference type="PANTHER" id="PTHR23279">
    <property type="entry name" value="DEFECTIVE PROBOSCIS EXTENSION RESPONSE DPR -RELATED"/>
    <property type="match status" value="1"/>
</dbReference>
<dbReference type="SUPFAM" id="SSF48726">
    <property type="entry name" value="Immunoglobulin"/>
    <property type="match status" value="1"/>
</dbReference>
<sequence length="98" mass="11422">MHRKHDSIHLLTVGRHAYSTDQRITLSFRYHNNWRLEIQYVTRRDEGHYECQVATHPPLVKKVFLKVTGLWSVVCVRTGRQIPDGVISWGQSAAGVRR</sequence>
<protein>
    <recommendedName>
        <fullName evidence="3">Ig-like domain-containing protein</fullName>
    </recommendedName>
</protein>
<name>A0A067RHW0_ZOONE</name>
<gene>
    <name evidence="1" type="ORF">L798_05815</name>
</gene>
<evidence type="ECO:0000313" key="1">
    <source>
        <dbReference type="EMBL" id="KDR23451.1"/>
    </source>
</evidence>
<dbReference type="InterPro" id="IPR036179">
    <property type="entry name" value="Ig-like_dom_sf"/>
</dbReference>
<dbReference type="EMBL" id="KK852461">
    <property type="protein sequence ID" value="KDR23451.1"/>
    <property type="molecule type" value="Genomic_DNA"/>
</dbReference>
<dbReference type="InParanoid" id="A0A067RHW0"/>
<evidence type="ECO:0008006" key="3">
    <source>
        <dbReference type="Google" id="ProtNLM"/>
    </source>
</evidence>
<dbReference type="GO" id="GO:0032589">
    <property type="term" value="C:neuron projection membrane"/>
    <property type="evidence" value="ECO:0007669"/>
    <property type="project" value="TreeGrafter"/>
</dbReference>
<evidence type="ECO:0000313" key="2">
    <source>
        <dbReference type="Proteomes" id="UP000027135"/>
    </source>
</evidence>
<dbReference type="Gene3D" id="2.60.40.10">
    <property type="entry name" value="Immunoglobulins"/>
    <property type="match status" value="1"/>
</dbReference>
<dbReference type="eggNOG" id="KOG3510">
    <property type="taxonomic scope" value="Eukaryota"/>
</dbReference>
<dbReference type="Proteomes" id="UP000027135">
    <property type="component" value="Unassembled WGS sequence"/>
</dbReference>
<dbReference type="AlphaFoldDB" id="A0A067RHW0"/>
<keyword evidence="2" id="KW-1185">Reference proteome</keyword>
<accession>A0A067RHW0</accession>
<proteinExistence type="predicted"/>
<dbReference type="STRING" id="136037.A0A067RHW0"/>
<dbReference type="GO" id="GO:0050808">
    <property type="term" value="P:synapse organization"/>
    <property type="evidence" value="ECO:0007669"/>
    <property type="project" value="TreeGrafter"/>
</dbReference>
<dbReference type="InterPro" id="IPR013783">
    <property type="entry name" value="Ig-like_fold"/>
</dbReference>
<organism evidence="1 2">
    <name type="scientific">Zootermopsis nevadensis</name>
    <name type="common">Dampwood termite</name>
    <dbReference type="NCBI Taxonomy" id="136037"/>
    <lineage>
        <taxon>Eukaryota</taxon>
        <taxon>Metazoa</taxon>
        <taxon>Ecdysozoa</taxon>
        <taxon>Arthropoda</taxon>
        <taxon>Hexapoda</taxon>
        <taxon>Insecta</taxon>
        <taxon>Pterygota</taxon>
        <taxon>Neoptera</taxon>
        <taxon>Polyneoptera</taxon>
        <taxon>Dictyoptera</taxon>
        <taxon>Blattodea</taxon>
        <taxon>Blattoidea</taxon>
        <taxon>Termitoidae</taxon>
        <taxon>Termopsidae</taxon>
        <taxon>Zootermopsis</taxon>
    </lineage>
</organism>